<keyword evidence="2" id="KW-0238">DNA-binding</keyword>
<dbReference type="Gene3D" id="2.170.150.80">
    <property type="entry name" value="NAC domain"/>
    <property type="match status" value="1"/>
</dbReference>
<dbReference type="InterPro" id="IPR036093">
    <property type="entry name" value="NAC_dom_sf"/>
</dbReference>
<dbReference type="Proteomes" id="UP001396334">
    <property type="component" value="Unassembled WGS sequence"/>
</dbReference>
<keyword evidence="8" id="KW-1185">Reference proteome</keyword>
<evidence type="ECO:0000313" key="8">
    <source>
        <dbReference type="Proteomes" id="UP001396334"/>
    </source>
</evidence>
<evidence type="ECO:0000313" key="7">
    <source>
        <dbReference type="EMBL" id="KAK8483248.1"/>
    </source>
</evidence>
<dbReference type="EMBL" id="JBBPBN010000923">
    <property type="protein sequence ID" value="KAK8481292.1"/>
    <property type="molecule type" value="Genomic_DNA"/>
</dbReference>
<dbReference type="SUPFAM" id="SSF101941">
    <property type="entry name" value="NAC domain"/>
    <property type="match status" value="1"/>
</dbReference>
<dbReference type="Pfam" id="PF02365">
    <property type="entry name" value="NAM"/>
    <property type="match status" value="1"/>
</dbReference>
<keyword evidence="3" id="KW-0804">Transcription</keyword>
<evidence type="ECO:0000313" key="6">
    <source>
        <dbReference type="EMBL" id="KAK8481292.1"/>
    </source>
</evidence>
<protein>
    <recommendedName>
        <fullName evidence="5">NAC domain-containing protein</fullName>
    </recommendedName>
</protein>
<keyword evidence="4" id="KW-0539">Nucleus</keyword>
<dbReference type="PANTHER" id="PTHR31719">
    <property type="entry name" value="NAC TRANSCRIPTION FACTOR 56"/>
    <property type="match status" value="1"/>
</dbReference>
<evidence type="ECO:0000259" key="5">
    <source>
        <dbReference type="PROSITE" id="PS51005"/>
    </source>
</evidence>
<sequence>MSVIPPGMVFDPNGVEILSLYLPMLIDNGGNVAASLGEFSYLIKVSNVYSCKPEFFFSNEEPDALGRGDHRFVFSHREKIAQKNSNGKRPRRGVHGSEGGGFWKSSTGDKSVVDDHGRVLGFLKVLNFYEYRGNNNNYKKKNREEEFKKTNWIMYEYRLNRENFQEWVICKIKNTGRKRDAPNATMDNDDGGLVQEIEDLVSSLVED</sequence>
<keyword evidence="1" id="KW-0805">Transcription regulation</keyword>
<gene>
    <name evidence="6" type="ORF">V6N11_045177</name>
    <name evidence="7" type="ORF">V6N11_048145</name>
</gene>
<evidence type="ECO:0000256" key="1">
    <source>
        <dbReference type="ARBA" id="ARBA00023015"/>
    </source>
</evidence>
<evidence type="ECO:0000256" key="4">
    <source>
        <dbReference type="ARBA" id="ARBA00023242"/>
    </source>
</evidence>
<proteinExistence type="predicted"/>
<dbReference type="EMBL" id="JBBPBN010000682">
    <property type="protein sequence ID" value="KAK8483248.1"/>
    <property type="molecule type" value="Genomic_DNA"/>
</dbReference>
<feature type="domain" description="NAC" evidence="5">
    <location>
        <begin position="4"/>
        <end position="175"/>
    </location>
</feature>
<evidence type="ECO:0000256" key="2">
    <source>
        <dbReference type="ARBA" id="ARBA00023125"/>
    </source>
</evidence>
<name>A0ABR1ZL12_9ROSI</name>
<dbReference type="PROSITE" id="PS51005">
    <property type="entry name" value="NAC"/>
    <property type="match status" value="1"/>
</dbReference>
<organism evidence="6 8">
    <name type="scientific">Hibiscus sabdariffa</name>
    <name type="common">roselle</name>
    <dbReference type="NCBI Taxonomy" id="183260"/>
    <lineage>
        <taxon>Eukaryota</taxon>
        <taxon>Viridiplantae</taxon>
        <taxon>Streptophyta</taxon>
        <taxon>Embryophyta</taxon>
        <taxon>Tracheophyta</taxon>
        <taxon>Spermatophyta</taxon>
        <taxon>Magnoliopsida</taxon>
        <taxon>eudicotyledons</taxon>
        <taxon>Gunneridae</taxon>
        <taxon>Pentapetalae</taxon>
        <taxon>rosids</taxon>
        <taxon>malvids</taxon>
        <taxon>Malvales</taxon>
        <taxon>Malvaceae</taxon>
        <taxon>Malvoideae</taxon>
        <taxon>Hibiscus</taxon>
    </lineage>
</organism>
<accession>A0ABR1ZL12</accession>
<dbReference type="PANTHER" id="PTHR31719:SF94">
    <property type="entry name" value="PROTEIN ATAF2"/>
    <property type="match status" value="1"/>
</dbReference>
<comment type="caution">
    <text evidence="6">The sequence shown here is derived from an EMBL/GenBank/DDBJ whole genome shotgun (WGS) entry which is preliminary data.</text>
</comment>
<evidence type="ECO:0000256" key="3">
    <source>
        <dbReference type="ARBA" id="ARBA00023163"/>
    </source>
</evidence>
<dbReference type="InterPro" id="IPR003441">
    <property type="entry name" value="NAC-dom"/>
</dbReference>
<reference evidence="6 8" key="1">
    <citation type="journal article" date="2024" name="G3 (Bethesda)">
        <title>Genome assembly of Hibiscus sabdariffa L. provides insights into metabolisms of medicinal natural products.</title>
        <authorList>
            <person name="Kim T."/>
        </authorList>
    </citation>
    <scope>NUCLEOTIDE SEQUENCE [LARGE SCALE GENOMIC DNA]</scope>
    <source>
        <strain evidence="6">TK-2024</strain>
        <tissue evidence="6">Old leaves</tissue>
    </source>
</reference>